<dbReference type="Gene3D" id="3.10.450.50">
    <property type="match status" value="1"/>
</dbReference>
<dbReference type="InterPro" id="IPR011944">
    <property type="entry name" value="Steroid_delta5-4_isomerase"/>
</dbReference>
<feature type="domain" description="DUF4440" evidence="1">
    <location>
        <begin position="7"/>
        <end position="117"/>
    </location>
</feature>
<sequence length="127" mass="13700">MTDHSRIRDLVQSFEDAFNAHDPVALGDHFADDSLWTNAAGKRMRGRDAVIGFGREVLPKLADAYARYDVVDLLEIGPDVVAAHVAQRPVDAGGRPTDAPGASAVYVFARRGDDWRIVVGQNTIAAG</sequence>
<organism evidence="2 3">
    <name type="scientific">Nocardiopsis aegyptia</name>
    <dbReference type="NCBI Taxonomy" id="220378"/>
    <lineage>
        <taxon>Bacteria</taxon>
        <taxon>Bacillati</taxon>
        <taxon>Actinomycetota</taxon>
        <taxon>Actinomycetes</taxon>
        <taxon>Streptosporangiales</taxon>
        <taxon>Nocardiopsidaceae</taxon>
        <taxon>Nocardiopsis</taxon>
    </lineage>
</organism>
<dbReference type="Proteomes" id="UP000572051">
    <property type="component" value="Unassembled WGS sequence"/>
</dbReference>
<dbReference type="EMBL" id="JACCFS010000001">
    <property type="protein sequence ID" value="NYJ37642.1"/>
    <property type="molecule type" value="Genomic_DNA"/>
</dbReference>
<keyword evidence="3" id="KW-1185">Reference proteome</keyword>
<evidence type="ECO:0000313" key="2">
    <source>
        <dbReference type="EMBL" id="NYJ37642.1"/>
    </source>
</evidence>
<dbReference type="Pfam" id="PF14534">
    <property type="entry name" value="DUF4440"/>
    <property type="match status" value="1"/>
</dbReference>
<protein>
    <submittedName>
        <fullName evidence="2">Uncharacterized protein (TIGR02246 family)</fullName>
    </submittedName>
</protein>
<proteinExistence type="predicted"/>
<dbReference type="NCBIfam" id="TIGR02246">
    <property type="entry name" value="SgcJ/EcaC family oxidoreductase"/>
    <property type="match status" value="1"/>
</dbReference>
<dbReference type="InterPro" id="IPR032710">
    <property type="entry name" value="NTF2-like_dom_sf"/>
</dbReference>
<dbReference type="AlphaFoldDB" id="A0A7Z0ESV5"/>
<dbReference type="SUPFAM" id="SSF54427">
    <property type="entry name" value="NTF2-like"/>
    <property type="match status" value="1"/>
</dbReference>
<accession>A0A7Z0ESV5</accession>
<name>A0A7Z0ESV5_9ACTN</name>
<gene>
    <name evidence="2" type="ORF">HNR10_005523</name>
</gene>
<evidence type="ECO:0000259" key="1">
    <source>
        <dbReference type="Pfam" id="PF14534"/>
    </source>
</evidence>
<comment type="caution">
    <text evidence="2">The sequence shown here is derived from an EMBL/GenBank/DDBJ whole genome shotgun (WGS) entry which is preliminary data.</text>
</comment>
<dbReference type="RefSeq" id="WP_179828539.1">
    <property type="nucleotide sequence ID" value="NZ_JACCFS010000001.1"/>
</dbReference>
<reference evidence="2 3" key="1">
    <citation type="submission" date="2020-07" db="EMBL/GenBank/DDBJ databases">
        <title>Sequencing the genomes of 1000 actinobacteria strains.</title>
        <authorList>
            <person name="Klenk H.-P."/>
        </authorList>
    </citation>
    <scope>NUCLEOTIDE SEQUENCE [LARGE SCALE GENOMIC DNA]</scope>
    <source>
        <strain evidence="2 3">DSM 44442</strain>
    </source>
</reference>
<dbReference type="InterPro" id="IPR027843">
    <property type="entry name" value="DUF4440"/>
</dbReference>
<evidence type="ECO:0000313" key="3">
    <source>
        <dbReference type="Proteomes" id="UP000572051"/>
    </source>
</evidence>